<dbReference type="AlphaFoldDB" id="A0A5J4N2L5"/>
<keyword evidence="1" id="KW-0472">Membrane</keyword>
<dbReference type="Proteomes" id="UP000324629">
    <property type="component" value="Unassembled WGS sequence"/>
</dbReference>
<gene>
    <name evidence="2" type="ORF">DEA37_0007064</name>
</gene>
<comment type="caution">
    <text evidence="2">The sequence shown here is derived from an EMBL/GenBank/DDBJ whole genome shotgun (WGS) entry which is preliminary data.</text>
</comment>
<evidence type="ECO:0000313" key="2">
    <source>
        <dbReference type="EMBL" id="KAA3669821.1"/>
    </source>
</evidence>
<sequence>MLRRIFHWSPIFALFNIFFIATVSLNSSLRISPPSHSII</sequence>
<proteinExistence type="predicted"/>
<protein>
    <submittedName>
        <fullName evidence="2">Uncharacterized protein</fullName>
    </submittedName>
</protein>
<organism evidence="2 3">
    <name type="scientific">Paragonimus westermani</name>
    <dbReference type="NCBI Taxonomy" id="34504"/>
    <lineage>
        <taxon>Eukaryota</taxon>
        <taxon>Metazoa</taxon>
        <taxon>Spiralia</taxon>
        <taxon>Lophotrochozoa</taxon>
        <taxon>Platyhelminthes</taxon>
        <taxon>Trematoda</taxon>
        <taxon>Digenea</taxon>
        <taxon>Plagiorchiida</taxon>
        <taxon>Troglotremata</taxon>
        <taxon>Troglotrematidae</taxon>
        <taxon>Paragonimus</taxon>
    </lineage>
</organism>
<accession>A0A5J4N2L5</accession>
<dbReference type="EMBL" id="QNGE01023977">
    <property type="protein sequence ID" value="KAA3669821.1"/>
    <property type="molecule type" value="Genomic_DNA"/>
</dbReference>
<evidence type="ECO:0000256" key="1">
    <source>
        <dbReference type="SAM" id="Phobius"/>
    </source>
</evidence>
<evidence type="ECO:0000313" key="3">
    <source>
        <dbReference type="Proteomes" id="UP000324629"/>
    </source>
</evidence>
<keyword evidence="1" id="KW-1133">Transmembrane helix</keyword>
<feature type="transmembrane region" description="Helical" evidence="1">
    <location>
        <begin position="6"/>
        <end position="25"/>
    </location>
</feature>
<name>A0A5J4N2L5_9TREM</name>
<keyword evidence="3" id="KW-1185">Reference proteome</keyword>
<keyword evidence="1" id="KW-0812">Transmembrane</keyword>
<reference evidence="2 3" key="1">
    <citation type="journal article" date="2019" name="Gigascience">
        <title>Whole-genome sequence of the oriental lung fluke Paragonimus westermani.</title>
        <authorList>
            <person name="Oey H."/>
            <person name="Zakrzewski M."/>
            <person name="Narain K."/>
            <person name="Devi K.R."/>
            <person name="Agatsuma T."/>
            <person name="Nawaratna S."/>
            <person name="Gobert G.N."/>
            <person name="Jones M.K."/>
            <person name="Ragan M.A."/>
            <person name="McManus D.P."/>
            <person name="Krause L."/>
        </authorList>
    </citation>
    <scope>NUCLEOTIDE SEQUENCE [LARGE SCALE GENOMIC DNA]</scope>
    <source>
        <strain evidence="2 3">IND2009</strain>
    </source>
</reference>